<gene>
    <name evidence="2" type="ORF">GCM10008932_11150</name>
</gene>
<keyword evidence="3" id="KW-1185">Reference proteome</keyword>
<dbReference type="SUPFAM" id="SSF144010">
    <property type="entry name" value="CofE-like"/>
    <property type="match status" value="1"/>
</dbReference>
<evidence type="ECO:0000313" key="2">
    <source>
        <dbReference type="EMBL" id="GAA0360337.1"/>
    </source>
</evidence>
<dbReference type="EMBL" id="BAAACW010000068">
    <property type="protein sequence ID" value="GAA0360337.1"/>
    <property type="molecule type" value="Genomic_DNA"/>
</dbReference>
<evidence type="ECO:0000259" key="1">
    <source>
        <dbReference type="Pfam" id="PF01996"/>
    </source>
</evidence>
<dbReference type="GO" id="GO:0016874">
    <property type="term" value="F:ligase activity"/>
    <property type="evidence" value="ECO:0007669"/>
    <property type="project" value="UniProtKB-KW"/>
</dbReference>
<dbReference type="Gene3D" id="3.30.1330.100">
    <property type="entry name" value="CofE-like"/>
    <property type="match status" value="1"/>
</dbReference>
<dbReference type="RefSeq" id="WP_343754634.1">
    <property type="nucleotide sequence ID" value="NZ_BAAACW010000068.1"/>
</dbReference>
<feature type="domain" description="Coenzyme F420:L-glutamate ligase-like" evidence="1">
    <location>
        <begin position="11"/>
        <end position="389"/>
    </location>
</feature>
<keyword evidence="2" id="KW-0436">Ligase</keyword>
<dbReference type="InterPro" id="IPR002847">
    <property type="entry name" value="F420-0_gamma-glut_ligase-dom"/>
</dbReference>
<organism evidence="2 3">
    <name type="scientific">Alkalibacterium iburiense</name>
    <dbReference type="NCBI Taxonomy" id="290589"/>
    <lineage>
        <taxon>Bacteria</taxon>
        <taxon>Bacillati</taxon>
        <taxon>Bacillota</taxon>
        <taxon>Bacilli</taxon>
        <taxon>Lactobacillales</taxon>
        <taxon>Carnobacteriaceae</taxon>
        <taxon>Alkalibacterium</taxon>
    </lineage>
</organism>
<dbReference type="Pfam" id="PF01996">
    <property type="entry name" value="F420_ligase"/>
    <property type="match status" value="1"/>
</dbReference>
<evidence type="ECO:0000313" key="3">
    <source>
        <dbReference type="Proteomes" id="UP001501166"/>
    </source>
</evidence>
<reference evidence="2 3" key="1">
    <citation type="journal article" date="2019" name="Int. J. Syst. Evol. Microbiol.">
        <title>The Global Catalogue of Microorganisms (GCM) 10K type strain sequencing project: providing services to taxonomists for standard genome sequencing and annotation.</title>
        <authorList>
            <consortium name="The Broad Institute Genomics Platform"/>
            <consortium name="The Broad Institute Genome Sequencing Center for Infectious Disease"/>
            <person name="Wu L."/>
            <person name="Ma J."/>
        </authorList>
    </citation>
    <scope>NUCLEOTIDE SEQUENCE [LARGE SCALE GENOMIC DNA]</scope>
    <source>
        <strain evidence="2 3">JCM 12662</strain>
    </source>
</reference>
<sequence>MERAVGTVVRGLRGPIVNEGDNMVDIVVDTVLKAAEVEGYEIRDRDVVTITESVIARAQGNYATLDHIATDIKQKFNGEPIGVVFPILSRNRFSNLLRGIARGTEKVVLLLSFPSDEVGNHLVSLDELDEAKVNPWSDVLTEETFRKHFGYKKHAFTGVDYIEYYRSLVEEEGAECEVIFSNDPRTILKYTPNVLACDIHSRHRTMRQIRQAGAEKVYGLEHILSESVDGSGFNEAYGLLGSNKATEESVKLFPYNGQPIVEGIQAKIKEKTGKTIEVMINGDGAFKDPVGQIWELADPVVSPAYTSGLDGTPNEVKLKYLADNNFSHLRGDELKAAISEHIQNKEDDLVGAMEAQGTTPRQITDLIGSLADLTSGSGDKGTPFVYIQGYFDNFTD</sequence>
<comment type="caution">
    <text evidence="2">The sequence shown here is derived from an EMBL/GenBank/DDBJ whole genome shotgun (WGS) entry which is preliminary data.</text>
</comment>
<dbReference type="Proteomes" id="UP001501166">
    <property type="component" value="Unassembled WGS sequence"/>
</dbReference>
<name>A0ABN0XBT3_9LACT</name>
<accession>A0ABN0XBT3</accession>
<protein>
    <submittedName>
        <fullName evidence="2">Coenzyme F420-0:L-glutamate ligase</fullName>
    </submittedName>
</protein>
<proteinExistence type="predicted"/>